<evidence type="ECO:0000313" key="1">
    <source>
        <dbReference type="EMBL" id="MCC5604340.1"/>
    </source>
</evidence>
<evidence type="ECO:0000313" key="2">
    <source>
        <dbReference type="Proteomes" id="UP001199525"/>
    </source>
</evidence>
<comment type="caution">
    <text evidence="1">The sequence shown here is derived from an EMBL/GenBank/DDBJ whole genome shotgun (WGS) entry which is preliminary data.</text>
</comment>
<gene>
    <name evidence="1" type="ORF">LC586_35570</name>
</gene>
<name>A0ABS8IJ58_9NOSO</name>
<organism evidence="1 2">
    <name type="scientific">Nostoc favosum CHAB5714</name>
    <dbReference type="NCBI Taxonomy" id="2780399"/>
    <lineage>
        <taxon>Bacteria</taxon>
        <taxon>Bacillati</taxon>
        <taxon>Cyanobacteriota</taxon>
        <taxon>Cyanophyceae</taxon>
        <taxon>Nostocales</taxon>
        <taxon>Nostocaceae</taxon>
        <taxon>Nostoc</taxon>
        <taxon>Nostoc favosum</taxon>
    </lineage>
</organism>
<proteinExistence type="predicted"/>
<sequence length="61" mass="7045">MVSSTTPYLLSGFLENSFHFKHHLQDFLHLDAETVETKLTAEQDEIKNLGHKDFNSHSETQ</sequence>
<reference evidence="1 2" key="1">
    <citation type="journal article" date="2021" name="Microorganisms">
        <title>Genome Evolution of Filamentous Cyanobacterium Nostoc Species: From Facultative Symbiosis to Free Living.</title>
        <authorList>
            <person name="Huo D."/>
            <person name="Li H."/>
            <person name="Cai F."/>
            <person name="Guo X."/>
            <person name="Qiao Z."/>
            <person name="Wang W."/>
            <person name="Yu G."/>
            <person name="Li R."/>
        </authorList>
    </citation>
    <scope>NUCLEOTIDE SEQUENCE [LARGE SCALE GENOMIC DNA]</scope>
    <source>
        <strain evidence="1 2">CHAB 5714</strain>
    </source>
</reference>
<accession>A0ABS8IJ58</accession>
<dbReference type="Proteomes" id="UP001199525">
    <property type="component" value="Unassembled WGS sequence"/>
</dbReference>
<protein>
    <submittedName>
        <fullName evidence="1">Uncharacterized protein</fullName>
    </submittedName>
</protein>
<dbReference type="RefSeq" id="WP_229490171.1">
    <property type="nucleotide sequence ID" value="NZ_JAIVFQ010000121.1"/>
</dbReference>
<dbReference type="EMBL" id="JAIVFQ010000121">
    <property type="protein sequence ID" value="MCC5604340.1"/>
    <property type="molecule type" value="Genomic_DNA"/>
</dbReference>
<keyword evidence="2" id="KW-1185">Reference proteome</keyword>